<keyword evidence="2" id="KW-0813">Transport</keyword>
<dbReference type="Gene3D" id="3.40.30.10">
    <property type="entry name" value="Glutaredoxin"/>
    <property type="match status" value="1"/>
</dbReference>
<dbReference type="Pfam" id="PF00085">
    <property type="entry name" value="Thioredoxin"/>
    <property type="match status" value="1"/>
</dbReference>
<comment type="caution">
    <text evidence="8">The sequence shown here is derived from an EMBL/GenBank/DDBJ whole genome shotgun (WGS) entry which is preliminary data.</text>
</comment>
<evidence type="ECO:0000313" key="9">
    <source>
        <dbReference type="Proteomes" id="UP001576784"/>
    </source>
</evidence>
<name>A0ABV4XR57_9CYAN</name>
<dbReference type="CDD" id="cd02947">
    <property type="entry name" value="TRX_family"/>
    <property type="match status" value="1"/>
</dbReference>
<dbReference type="PRINTS" id="PR00421">
    <property type="entry name" value="THIOREDOXIN"/>
</dbReference>
<dbReference type="SUPFAM" id="SSF52833">
    <property type="entry name" value="Thioredoxin-like"/>
    <property type="match status" value="1"/>
</dbReference>
<evidence type="ECO:0000313" key="8">
    <source>
        <dbReference type="EMBL" id="MFB2894206.1"/>
    </source>
</evidence>
<dbReference type="InterPro" id="IPR005746">
    <property type="entry name" value="Thioredoxin"/>
</dbReference>
<dbReference type="RefSeq" id="WP_413263855.1">
    <property type="nucleotide sequence ID" value="NZ_JBHFNR010000103.1"/>
</dbReference>
<dbReference type="EMBL" id="JBHFNR010000103">
    <property type="protein sequence ID" value="MFB2894206.1"/>
    <property type="molecule type" value="Genomic_DNA"/>
</dbReference>
<comment type="similarity">
    <text evidence="1 6">Belongs to the thioredoxin family.</text>
</comment>
<evidence type="ECO:0000256" key="2">
    <source>
        <dbReference type="ARBA" id="ARBA00022448"/>
    </source>
</evidence>
<reference evidence="8 9" key="1">
    <citation type="submission" date="2024-09" db="EMBL/GenBank/DDBJ databases">
        <title>Floridaenema gen nov. (Aerosakkonemataceae, Aerosakkonematales ord. nov., Cyanobacteria) from benthic tropical and subtropical fresh waters, with the description of four new species.</title>
        <authorList>
            <person name="Moretto J.A."/>
            <person name="Berthold D.E."/>
            <person name="Lefler F.W."/>
            <person name="Huang I.-S."/>
            <person name="Laughinghouse H. IV."/>
        </authorList>
    </citation>
    <scope>NUCLEOTIDE SEQUENCE [LARGE SCALE GENOMIC DNA]</scope>
    <source>
        <strain evidence="8 9">BLCC-F50</strain>
    </source>
</reference>
<dbReference type="InterPro" id="IPR017937">
    <property type="entry name" value="Thioredoxin_CS"/>
</dbReference>
<feature type="domain" description="Thioredoxin" evidence="7">
    <location>
        <begin position="1"/>
        <end position="112"/>
    </location>
</feature>
<dbReference type="PANTHER" id="PTHR45663:SF11">
    <property type="entry name" value="GEO12009P1"/>
    <property type="match status" value="1"/>
</dbReference>
<dbReference type="Proteomes" id="UP001576784">
    <property type="component" value="Unassembled WGS sequence"/>
</dbReference>
<keyword evidence="5" id="KW-0676">Redox-active center</keyword>
<dbReference type="PIRSF" id="PIRSF000077">
    <property type="entry name" value="Thioredoxin"/>
    <property type="match status" value="1"/>
</dbReference>
<proteinExistence type="inferred from homology"/>
<dbReference type="PANTHER" id="PTHR45663">
    <property type="entry name" value="GEO12009P1"/>
    <property type="match status" value="1"/>
</dbReference>
<dbReference type="PROSITE" id="PS51352">
    <property type="entry name" value="THIOREDOXIN_2"/>
    <property type="match status" value="1"/>
</dbReference>
<keyword evidence="9" id="KW-1185">Reference proteome</keyword>
<protein>
    <recommendedName>
        <fullName evidence="6">Thioredoxin</fullName>
    </recommendedName>
</protein>
<keyword evidence="4" id="KW-1015">Disulfide bond</keyword>
<evidence type="ECO:0000256" key="5">
    <source>
        <dbReference type="ARBA" id="ARBA00023284"/>
    </source>
</evidence>
<gene>
    <name evidence="8" type="ORF">ACE1CI_14950</name>
</gene>
<keyword evidence="3" id="KW-0249">Electron transport</keyword>
<dbReference type="PROSITE" id="PS00194">
    <property type="entry name" value="THIOREDOXIN_1"/>
    <property type="match status" value="1"/>
</dbReference>
<organism evidence="8 9">
    <name type="scientific">Floridaenema flaviceps BLCC-F50</name>
    <dbReference type="NCBI Taxonomy" id="3153642"/>
    <lineage>
        <taxon>Bacteria</taxon>
        <taxon>Bacillati</taxon>
        <taxon>Cyanobacteriota</taxon>
        <taxon>Cyanophyceae</taxon>
        <taxon>Oscillatoriophycideae</taxon>
        <taxon>Aerosakkonematales</taxon>
        <taxon>Aerosakkonemataceae</taxon>
        <taxon>Floridanema</taxon>
        <taxon>Floridanema flaviceps</taxon>
    </lineage>
</organism>
<evidence type="ECO:0000256" key="1">
    <source>
        <dbReference type="ARBA" id="ARBA00008987"/>
    </source>
</evidence>
<dbReference type="InterPro" id="IPR013766">
    <property type="entry name" value="Thioredoxin_domain"/>
</dbReference>
<dbReference type="InterPro" id="IPR036249">
    <property type="entry name" value="Thioredoxin-like_sf"/>
</dbReference>
<evidence type="ECO:0000256" key="6">
    <source>
        <dbReference type="PIRNR" id="PIRNR000077"/>
    </source>
</evidence>
<accession>A0ABV4XR57</accession>
<evidence type="ECO:0000256" key="4">
    <source>
        <dbReference type="ARBA" id="ARBA00023157"/>
    </source>
</evidence>
<sequence>MMSSVITIFDTEFETEVLKATQPVLVYFWAAWCGPCRLMAPLVSSVAETYGDRLKVVKMEVDPNPEAVKNYKVEGVPALRLFKNGEVIESLEGIEAKNTKQRITNMLEAHLSNQ</sequence>
<evidence type="ECO:0000259" key="7">
    <source>
        <dbReference type="PROSITE" id="PS51352"/>
    </source>
</evidence>
<evidence type="ECO:0000256" key="3">
    <source>
        <dbReference type="ARBA" id="ARBA00022982"/>
    </source>
</evidence>